<name>A0A0D3ILS4_EMIH1</name>
<dbReference type="KEGG" id="ehx:EMIHUDRAFT_214048"/>
<organism evidence="1 2">
    <name type="scientific">Emiliania huxleyi (strain CCMP1516)</name>
    <dbReference type="NCBI Taxonomy" id="280463"/>
    <lineage>
        <taxon>Eukaryota</taxon>
        <taxon>Haptista</taxon>
        <taxon>Haptophyta</taxon>
        <taxon>Prymnesiophyceae</taxon>
        <taxon>Isochrysidales</taxon>
        <taxon>Noelaerhabdaceae</taxon>
        <taxon>Emiliania</taxon>
    </lineage>
</organism>
<dbReference type="HOGENOM" id="CLU_1630124_0_0_1"/>
<evidence type="ECO:0000313" key="1">
    <source>
        <dbReference type="EnsemblProtists" id="EOD12209"/>
    </source>
</evidence>
<sequence>MAVTVPGAFHSSLAAGCHQLSPAVTSCHQLSPAVVAAVVAAPRRLLVVGAGLTSAAILRPLGYVTVHTSTIGRHLGRLQRLWTTSGTRAGSRIDASASETPAERRTAASLWAIASRLGGRAAVAGLTAACSSGGLAFGVRRGYRASLAIPRMYWARPGRLRPV</sequence>
<dbReference type="AlphaFoldDB" id="A0A0D3ILS4"/>
<accession>A0A0D3ILS4</accession>
<dbReference type="RefSeq" id="XP_005764638.1">
    <property type="nucleotide sequence ID" value="XM_005764581.1"/>
</dbReference>
<evidence type="ECO:0000313" key="2">
    <source>
        <dbReference type="Proteomes" id="UP000013827"/>
    </source>
</evidence>
<reference evidence="1" key="2">
    <citation type="submission" date="2024-10" db="UniProtKB">
        <authorList>
            <consortium name="EnsemblProtists"/>
        </authorList>
    </citation>
    <scope>IDENTIFICATION</scope>
</reference>
<protein>
    <submittedName>
        <fullName evidence="1">Uncharacterized protein</fullName>
    </submittedName>
</protein>
<dbReference type="EnsemblProtists" id="EOD12209">
    <property type="protein sequence ID" value="EOD12209"/>
    <property type="gene ID" value="EMIHUDRAFT_214048"/>
</dbReference>
<reference evidence="2" key="1">
    <citation type="journal article" date="2013" name="Nature">
        <title>Pan genome of the phytoplankton Emiliania underpins its global distribution.</title>
        <authorList>
            <person name="Read B.A."/>
            <person name="Kegel J."/>
            <person name="Klute M.J."/>
            <person name="Kuo A."/>
            <person name="Lefebvre S.C."/>
            <person name="Maumus F."/>
            <person name="Mayer C."/>
            <person name="Miller J."/>
            <person name="Monier A."/>
            <person name="Salamov A."/>
            <person name="Young J."/>
            <person name="Aguilar M."/>
            <person name="Claverie J.M."/>
            <person name="Frickenhaus S."/>
            <person name="Gonzalez K."/>
            <person name="Herman E.K."/>
            <person name="Lin Y.C."/>
            <person name="Napier J."/>
            <person name="Ogata H."/>
            <person name="Sarno A.F."/>
            <person name="Shmutz J."/>
            <person name="Schroeder D."/>
            <person name="de Vargas C."/>
            <person name="Verret F."/>
            <person name="von Dassow P."/>
            <person name="Valentin K."/>
            <person name="Van de Peer Y."/>
            <person name="Wheeler G."/>
            <person name="Dacks J.B."/>
            <person name="Delwiche C.F."/>
            <person name="Dyhrman S.T."/>
            <person name="Glockner G."/>
            <person name="John U."/>
            <person name="Richards T."/>
            <person name="Worden A.Z."/>
            <person name="Zhang X."/>
            <person name="Grigoriev I.V."/>
            <person name="Allen A.E."/>
            <person name="Bidle K."/>
            <person name="Borodovsky M."/>
            <person name="Bowler C."/>
            <person name="Brownlee C."/>
            <person name="Cock J.M."/>
            <person name="Elias M."/>
            <person name="Gladyshev V.N."/>
            <person name="Groth M."/>
            <person name="Guda C."/>
            <person name="Hadaegh A."/>
            <person name="Iglesias-Rodriguez M.D."/>
            <person name="Jenkins J."/>
            <person name="Jones B.M."/>
            <person name="Lawson T."/>
            <person name="Leese F."/>
            <person name="Lindquist E."/>
            <person name="Lobanov A."/>
            <person name="Lomsadze A."/>
            <person name="Malik S.B."/>
            <person name="Marsh M.E."/>
            <person name="Mackinder L."/>
            <person name="Mock T."/>
            <person name="Mueller-Roeber B."/>
            <person name="Pagarete A."/>
            <person name="Parker M."/>
            <person name="Probert I."/>
            <person name="Quesneville H."/>
            <person name="Raines C."/>
            <person name="Rensing S.A."/>
            <person name="Riano-Pachon D.M."/>
            <person name="Richier S."/>
            <person name="Rokitta S."/>
            <person name="Shiraiwa Y."/>
            <person name="Soanes D.M."/>
            <person name="van der Giezen M."/>
            <person name="Wahlund T.M."/>
            <person name="Williams B."/>
            <person name="Wilson W."/>
            <person name="Wolfe G."/>
            <person name="Wurch L.L."/>
        </authorList>
    </citation>
    <scope>NUCLEOTIDE SEQUENCE</scope>
</reference>
<proteinExistence type="predicted"/>
<keyword evidence="2" id="KW-1185">Reference proteome</keyword>
<dbReference type="GeneID" id="17258303"/>
<dbReference type="PaxDb" id="2903-EOD12209"/>
<dbReference type="Proteomes" id="UP000013827">
    <property type="component" value="Unassembled WGS sequence"/>
</dbReference>